<evidence type="ECO:0000256" key="2">
    <source>
        <dbReference type="ARBA" id="ARBA00022618"/>
    </source>
</evidence>
<keyword evidence="4" id="KW-0131">Cell cycle</keyword>
<evidence type="ECO:0000256" key="5">
    <source>
        <dbReference type="SAM" id="MobiDB-lite"/>
    </source>
</evidence>
<dbReference type="SUPFAM" id="SSF46785">
    <property type="entry name" value="Winged helix' DNA-binding domain"/>
    <property type="match status" value="2"/>
</dbReference>
<dbReference type="PIRSF" id="PIRSF019345">
    <property type="entry name" value="ScpB"/>
    <property type="match status" value="1"/>
</dbReference>
<sequence>MSIDNLRSTVLDEFDLSVRMVNGLIKDLQNHYEGRGIELIKVASGFRFQTRSELSPWLSKLWTEKAPKYSRAMLETLSLIAYRQPITRGEIEEVRGVAVSSSIIRTLQERGWIKVIGHKEIPGRPALFATTPVFLDYFGLASLEELPPLPEVAPASFNLGNESPFIDDLPETGPTNENQSDSGESDVRETTESTG</sequence>
<evidence type="ECO:0000256" key="1">
    <source>
        <dbReference type="ARBA" id="ARBA00022490"/>
    </source>
</evidence>
<dbReference type="GO" id="GO:0051301">
    <property type="term" value="P:cell division"/>
    <property type="evidence" value="ECO:0007669"/>
    <property type="project" value="UniProtKB-KW"/>
</dbReference>
<dbReference type="OrthoDB" id="9806226at2"/>
<feature type="compositionally biased region" description="Polar residues" evidence="5">
    <location>
        <begin position="173"/>
        <end position="182"/>
    </location>
</feature>
<dbReference type="GO" id="GO:0051304">
    <property type="term" value="P:chromosome separation"/>
    <property type="evidence" value="ECO:0007669"/>
    <property type="project" value="InterPro"/>
</dbReference>
<evidence type="ECO:0000256" key="3">
    <source>
        <dbReference type="ARBA" id="ARBA00022829"/>
    </source>
</evidence>
<dbReference type="PANTHER" id="PTHR34298">
    <property type="entry name" value="SEGREGATION AND CONDENSATION PROTEIN B"/>
    <property type="match status" value="1"/>
</dbReference>
<accession>A0A2S0VXE9</accession>
<evidence type="ECO:0000256" key="4">
    <source>
        <dbReference type="ARBA" id="ARBA00023306"/>
    </source>
</evidence>
<name>A0A2S0VXE9_9ALTE</name>
<dbReference type="Proteomes" id="UP000244441">
    <property type="component" value="Chromosome"/>
</dbReference>
<proteinExistence type="predicted"/>
<keyword evidence="7" id="KW-1185">Reference proteome</keyword>
<dbReference type="InterPro" id="IPR036388">
    <property type="entry name" value="WH-like_DNA-bd_sf"/>
</dbReference>
<reference evidence="6 7" key="1">
    <citation type="submission" date="2018-01" db="EMBL/GenBank/DDBJ databases">
        <title>Genome sequence of a Cantenovulum-like bacteria.</title>
        <authorList>
            <person name="Tan W.R."/>
            <person name="Lau N.-S."/>
            <person name="Go F."/>
            <person name="Amirul A.-A.A."/>
        </authorList>
    </citation>
    <scope>NUCLEOTIDE SEQUENCE [LARGE SCALE GENOMIC DNA]</scope>
    <source>
        <strain evidence="6 7">CCB-QB4</strain>
    </source>
</reference>
<dbReference type="Gene3D" id="1.10.10.10">
    <property type="entry name" value="Winged helix-like DNA-binding domain superfamily/Winged helix DNA-binding domain"/>
    <property type="match status" value="2"/>
</dbReference>
<evidence type="ECO:0000313" key="6">
    <source>
        <dbReference type="EMBL" id="AWB68873.1"/>
    </source>
</evidence>
<dbReference type="InterPro" id="IPR036390">
    <property type="entry name" value="WH_DNA-bd_sf"/>
</dbReference>
<keyword evidence="1" id="KW-0963">Cytoplasm</keyword>
<protein>
    <submittedName>
        <fullName evidence="6">SMC-Scp complex subunit ScpB</fullName>
    </submittedName>
</protein>
<keyword evidence="3" id="KW-0159">Chromosome partition</keyword>
<dbReference type="NCBIfam" id="TIGR00281">
    <property type="entry name" value="SMC-Scp complex subunit ScpB"/>
    <property type="match status" value="1"/>
</dbReference>
<dbReference type="AlphaFoldDB" id="A0A2S0VXE9"/>
<dbReference type="PANTHER" id="PTHR34298:SF2">
    <property type="entry name" value="SEGREGATION AND CONDENSATION PROTEIN B"/>
    <property type="match status" value="1"/>
</dbReference>
<dbReference type="EMBL" id="CP026604">
    <property type="protein sequence ID" value="AWB68873.1"/>
    <property type="molecule type" value="Genomic_DNA"/>
</dbReference>
<keyword evidence="2" id="KW-0132">Cell division</keyword>
<dbReference type="InterPro" id="IPR005234">
    <property type="entry name" value="ScpB_csome_segregation"/>
</dbReference>
<feature type="compositionally biased region" description="Basic and acidic residues" evidence="5">
    <location>
        <begin position="185"/>
        <end position="195"/>
    </location>
</feature>
<evidence type="ECO:0000313" key="7">
    <source>
        <dbReference type="Proteomes" id="UP000244441"/>
    </source>
</evidence>
<feature type="region of interest" description="Disordered" evidence="5">
    <location>
        <begin position="154"/>
        <end position="195"/>
    </location>
</feature>
<dbReference type="KEGG" id="cate:C2869_01605"/>
<organism evidence="6 7">
    <name type="scientific">Saccharobesus litoralis</name>
    <dbReference type="NCBI Taxonomy" id="2172099"/>
    <lineage>
        <taxon>Bacteria</taxon>
        <taxon>Pseudomonadati</taxon>
        <taxon>Pseudomonadota</taxon>
        <taxon>Gammaproteobacteria</taxon>
        <taxon>Alteromonadales</taxon>
        <taxon>Alteromonadaceae</taxon>
        <taxon>Saccharobesus</taxon>
    </lineage>
</organism>
<dbReference type="Pfam" id="PF04079">
    <property type="entry name" value="SMC_ScpB"/>
    <property type="match status" value="1"/>
</dbReference>
<gene>
    <name evidence="6" type="primary">scpB</name>
    <name evidence="6" type="ORF">C2869_01605</name>
</gene>